<dbReference type="AlphaFoldDB" id="A0A644Y5V7"/>
<proteinExistence type="predicted"/>
<comment type="caution">
    <text evidence="1">The sequence shown here is derived from an EMBL/GenBank/DDBJ whole genome shotgun (WGS) entry which is preliminary data.</text>
</comment>
<gene>
    <name evidence="1" type="ORF">SDC9_70307</name>
</gene>
<sequence>MAGSNLMKFRRPEVLRELAFENLIALLRQFKGYFDRVNFSIEGKTEKDFDFERLAQILTDQLFPGDYSELFNAFGLIGAMSTENRADTLREFIDAQPYVKEATEKMTAADLAMLVYLHDPQALNDIDVQWNATKKRSFAMRAASRDISTIVVTNEMIAEFQRLMNTAFSAHHRGNTARIYPPTAEGDELWIIIRHGDSFKRQGAVDDGPKSKTLAFQPESFDLLVLNKKTGELRICVPSDPQWLEDSYAGNFSKALFGNYDSFSIKRNNDLERIKELKRNVTIYRGDAPVKRLDLLSLKLYYSPTSKMLDQLTASSGNLFNDLEENRRDLSEAGLILEAQFAVKIGRKEKIITLKNNNRSGYDYDEFGQIIDEWLRQVGIIHSSKTSQEARHVEGTDAVGPLALAV</sequence>
<accession>A0A644Y5V7</accession>
<reference evidence="1" key="1">
    <citation type="submission" date="2019-08" db="EMBL/GenBank/DDBJ databases">
        <authorList>
            <person name="Kucharzyk K."/>
            <person name="Murdoch R.W."/>
            <person name="Higgins S."/>
            <person name="Loffler F."/>
        </authorList>
    </citation>
    <scope>NUCLEOTIDE SEQUENCE</scope>
</reference>
<evidence type="ECO:0000313" key="1">
    <source>
        <dbReference type="EMBL" id="MPM23830.1"/>
    </source>
</evidence>
<organism evidence="1">
    <name type="scientific">bioreactor metagenome</name>
    <dbReference type="NCBI Taxonomy" id="1076179"/>
    <lineage>
        <taxon>unclassified sequences</taxon>
        <taxon>metagenomes</taxon>
        <taxon>ecological metagenomes</taxon>
    </lineage>
</organism>
<dbReference type="EMBL" id="VSSQ01004123">
    <property type="protein sequence ID" value="MPM23830.1"/>
    <property type="molecule type" value="Genomic_DNA"/>
</dbReference>
<protein>
    <submittedName>
        <fullName evidence="1">Uncharacterized protein</fullName>
    </submittedName>
</protein>
<name>A0A644Y5V7_9ZZZZ</name>